<dbReference type="Proteomes" id="UP000265618">
    <property type="component" value="Unassembled WGS sequence"/>
</dbReference>
<proteinExistence type="predicted"/>
<dbReference type="OrthoDB" id="10252354at2759"/>
<name>A0A9K3DBN1_9EUKA</name>
<evidence type="ECO:0000313" key="2">
    <source>
        <dbReference type="EMBL" id="GIQ92506.1"/>
    </source>
</evidence>
<dbReference type="GO" id="GO:0004672">
    <property type="term" value="F:protein kinase activity"/>
    <property type="evidence" value="ECO:0007669"/>
    <property type="project" value="InterPro"/>
</dbReference>
<comment type="caution">
    <text evidence="2">The sequence shown here is derived from an EMBL/GenBank/DDBJ whole genome shotgun (WGS) entry which is preliminary data.</text>
</comment>
<dbReference type="SUPFAM" id="SSF56112">
    <property type="entry name" value="Protein kinase-like (PK-like)"/>
    <property type="match status" value="1"/>
</dbReference>
<dbReference type="InterPro" id="IPR011009">
    <property type="entry name" value="Kinase-like_dom_sf"/>
</dbReference>
<feature type="non-terminal residue" evidence="2">
    <location>
        <position position="1"/>
    </location>
</feature>
<sequence>IYMGGEEVAKNLFRELRAMMGAPCPYVVTMHNAYLRDGTLFLLLEYMPLGNMDSFVKKCTLQRDALGMYIYL</sequence>
<evidence type="ECO:0000259" key="1">
    <source>
        <dbReference type="Pfam" id="PF07714"/>
    </source>
</evidence>
<dbReference type="Gene3D" id="3.30.200.20">
    <property type="entry name" value="Phosphorylase Kinase, domain 1"/>
    <property type="match status" value="1"/>
</dbReference>
<dbReference type="Pfam" id="PF07714">
    <property type="entry name" value="PK_Tyr_Ser-Thr"/>
    <property type="match status" value="1"/>
</dbReference>
<dbReference type="AlphaFoldDB" id="A0A9K3DBN1"/>
<feature type="domain" description="Serine-threonine/tyrosine-protein kinase catalytic" evidence="1">
    <location>
        <begin position="8"/>
        <end position="59"/>
    </location>
</feature>
<dbReference type="InterPro" id="IPR001245">
    <property type="entry name" value="Ser-Thr/Tyr_kinase_cat_dom"/>
</dbReference>
<keyword evidence="3" id="KW-1185">Reference proteome</keyword>
<gene>
    <name evidence="2" type="ORF">KIPB_016319</name>
</gene>
<accession>A0A9K3DBN1</accession>
<reference evidence="2 3" key="1">
    <citation type="journal article" date="2018" name="PLoS ONE">
        <title>The draft genome of Kipferlia bialata reveals reductive genome evolution in fornicate parasites.</title>
        <authorList>
            <person name="Tanifuji G."/>
            <person name="Takabayashi S."/>
            <person name="Kume K."/>
            <person name="Takagi M."/>
            <person name="Nakayama T."/>
            <person name="Kamikawa R."/>
            <person name="Inagaki Y."/>
            <person name="Hashimoto T."/>
        </authorList>
    </citation>
    <scope>NUCLEOTIDE SEQUENCE [LARGE SCALE GENOMIC DNA]</scope>
    <source>
        <strain evidence="2">NY0173</strain>
    </source>
</reference>
<protein>
    <recommendedName>
        <fullName evidence="1">Serine-threonine/tyrosine-protein kinase catalytic domain-containing protein</fullName>
    </recommendedName>
</protein>
<organism evidence="2 3">
    <name type="scientific">Kipferlia bialata</name>
    <dbReference type="NCBI Taxonomy" id="797122"/>
    <lineage>
        <taxon>Eukaryota</taxon>
        <taxon>Metamonada</taxon>
        <taxon>Carpediemonas-like organisms</taxon>
        <taxon>Kipferlia</taxon>
    </lineage>
</organism>
<evidence type="ECO:0000313" key="3">
    <source>
        <dbReference type="Proteomes" id="UP000265618"/>
    </source>
</evidence>
<dbReference type="EMBL" id="BDIP01009871">
    <property type="protein sequence ID" value="GIQ92506.1"/>
    <property type="molecule type" value="Genomic_DNA"/>
</dbReference>